<dbReference type="Proteomes" id="UP000249757">
    <property type="component" value="Unassembled WGS sequence"/>
</dbReference>
<dbReference type="OMA" id="RWGFYRT"/>
<evidence type="ECO:0000313" key="3">
    <source>
        <dbReference type="EMBL" id="KAI1507267.1"/>
    </source>
</evidence>
<organism evidence="3 6">
    <name type="scientific">Pyrenophora tritici-repentis</name>
    <dbReference type="NCBI Taxonomy" id="45151"/>
    <lineage>
        <taxon>Eukaryota</taxon>
        <taxon>Fungi</taxon>
        <taxon>Dikarya</taxon>
        <taxon>Ascomycota</taxon>
        <taxon>Pezizomycotina</taxon>
        <taxon>Dothideomycetes</taxon>
        <taxon>Pleosporomycetidae</taxon>
        <taxon>Pleosporales</taxon>
        <taxon>Pleosporineae</taxon>
        <taxon>Pleosporaceae</taxon>
        <taxon>Pyrenophora</taxon>
    </lineage>
</organism>
<evidence type="ECO:0000313" key="6">
    <source>
        <dbReference type="Proteomes" id="UP000249757"/>
    </source>
</evidence>
<comment type="caution">
    <text evidence="3">The sequence shown here is derived from an EMBL/GenBank/DDBJ whole genome shotgun (WGS) entry which is preliminary data.</text>
</comment>
<evidence type="ECO:0000313" key="5">
    <source>
        <dbReference type="Proteomes" id="UP000245464"/>
    </source>
</evidence>
<reference evidence="3" key="3">
    <citation type="journal article" date="2022" name="bioRxiv">
        <title>A global pangenome for the wheat fungal pathogen Pyrenophora tritici-repentis and prediction of effector protein structural homology.</title>
        <authorList>
            <person name="Moolhuijzen P."/>
            <person name="See P.T."/>
            <person name="Shi G."/>
            <person name="Powell H.R."/>
            <person name="Cockram J."/>
            <person name="Jorgensen L.N."/>
            <person name="Benslimane H."/>
            <person name="Strelkov S.E."/>
            <person name="Turner J."/>
            <person name="Liu Z."/>
            <person name="Moffat C.S."/>
        </authorList>
    </citation>
    <scope>NUCLEOTIDE SEQUENCE</scope>
    <source>
        <strain evidence="3">86-124</strain>
    </source>
</reference>
<evidence type="ECO:0000313" key="1">
    <source>
        <dbReference type="EMBL" id="KAF7566004.1"/>
    </source>
</evidence>
<reference evidence="1 5" key="1">
    <citation type="journal article" date="2018" name="BMC Genomics">
        <title>Comparative genomics of the wheat fungal pathogen Pyrenophora tritici-repentis reveals chromosomal variations and genome plasticity.</title>
        <authorList>
            <person name="Moolhuijzen P."/>
            <person name="See P.T."/>
            <person name="Hane J.K."/>
            <person name="Shi G."/>
            <person name="Liu Z."/>
            <person name="Oliver R.P."/>
            <person name="Moffat C.S."/>
        </authorList>
    </citation>
    <scope>NUCLEOTIDE SEQUENCE [LARGE SCALE GENOMIC DNA]</scope>
    <source>
        <strain evidence="1">M4</strain>
    </source>
</reference>
<dbReference type="Proteomes" id="UP000245464">
    <property type="component" value="Chromosome 10"/>
</dbReference>
<dbReference type="EMBL" id="NRDI02000041">
    <property type="protein sequence ID" value="KAI1507453.1"/>
    <property type="molecule type" value="Genomic_DNA"/>
</dbReference>
<gene>
    <name evidence="4" type="ORF">Ptr86124_013630</name>
    <name evidence="3" type="ORF">Ptr86124_013818</name>
    <name evidence="1" type="ORF">PtrM4_054380</name>
    <name evidence="2" type="ORF">PtrM4_055240</name>
</gene>
<protein>
    <submittedName>
        <fullName evidence="3">Uncharacterized protein</fullName>
    </submittedName>
</protein>
<dbReference type="EMBL" id="NQIK02000002">
    <property type="protein sequence ID" value="KAF7573901.1"/>
    <property type="molecule type" value="Genomic_DNA"/>
</dbReference>
<dbReference type="AlphaFoldDB" id="A0A2W1CYN9"/>
<sequence length="152" mass="18254">MRSPVNALLRKWHEKLSLSRQSPPSWYRDRLREELLERRNASCPMLKLSETADVFFTIIRAQYDGFPIRCLPPYTFRHIPIYAYMITKYTLRWKLYRTTARLCGDPHFAQVCEVVNPRKDHKLNEVALRHNIDEAQFKQVCRRLQLVWPLLP</sequence>
<reference evidence="6" key="4">
    <citation type="journal article" date="2022" name="Microb. Genom.">
        <title>A global pangenome for the wheat fungal pathogen Pyrenophora tritici-repentis and prediction of effector protein structural homology.</title>
        <authorList>
            <person name="Moolhuijzen P.M."/>
            <person name="See P.T."/>
            <person name="Shi G."/>
            <person name="Powell H.R."/>
            <person name="Cockram J."/>
            <person name="Jorgensen L.N."/>
            <person name="Benslimane H."/>
            <person name="Strelkov S.E."/>
            <person name="Turner J."/>
            <person name="Liu Z."/>
            <person name="Moffat C.S."/>
        </authorList>
    </citation>
    <scope>NUCLEOTIDE SEQUENCE [LARGE SCALE GENOMIC DNA]</scope>
</reference>
<evidence type="ECO:0000313" key="2">
    <source>
        <dbReference type="EMBL" id="KAF7573901.1"/>
    </source>
</evidence>
<keyword evidence="6" id="KW-1185">Reference proteome</keyword>
<dbReference type="EMBL" id="NQIK02000010">
    <property type="protein sequence ID" value="KAF7566004.1"/>
    <property type="molecule type" value="Genomic_DNA"/>
</dbReference>
<accession>A0A2W1CYN9</accession>
<name>A0A2W1CYN9_9PLEO</name>
<dbReference type="Proteomes" id="UP000245464">
    <property type="component" value="Chromosome 2"/>
</dbReference>
<dbReference type="OrthoDB" id="3582307at2759"/>
<dbReference type="EMBL" id="NRDI02000048">
    <property type="protein sequence ID" value="KAI1507267.1"/>
    <property type="molecule type" value="Genomic_DNA"/>
</dbReference>
<reference evidence="3" key="2">
    <citation type="submission" date="2021-05" db="EMBL/GenBank/DDBJ databases">
        <authorList>
            <person name="Moolhuijzen P.M."/>
            <person name="Moffat C.S."/>
        </authorList>
    </citation>
    <scope>NUCLEOTIDE SEQUENCE</scope>
    <source>
        <strain evidence="3">86-124</strain>
    </source>
</reference>
<proteinExistence type="predicted"/>
<evidence type="ECO:0000313" key="4">
    <source>
        <dbReference type="EMBL" id="KAI1507453.1"/>
    </source>
</evidence>